<reference evidence="1" key="1">
    <citation type="submission" date="2021-02" db="EMBL/GenBank/DDBJ databases">
        <authorList>
            <person name="Nowell W R."/>
        </authorList>
    </citation>
    <scope>NUCLEOTIDE SEQUENCE</scope>
</reference>
<name>A0A816Y046_9BILA</name>
<accession>A0A816Y046</accession>
<proteinExistence type="predicted"/>
<gene>
    <name evidence="1" type="ORF">XDN619_LOCUS28676</name>
</gene>
<comment type="caution">
    <text evidence="1">The sequence shown here is derived from an EMBL/GenBank/DDBJ whole genome shotgun (WGS) entry which is preliminary data.</text>
</comment>
<protein>
    <submittedName>
        <fullName evidence="1">Uncharacterized protein</fullName>
    </submittedName>
</protein>
<organism evidence="1 2">
    <name type="scientific">Rotaria magnacalcarata</name>
    <dbReference type="NCBI Taxonomy" id="392030"/>
    <lineage>
        <taxon>Eukaryota</taxon>
        <taxon>Metazoa</taxon>
        <taxon>Spiralia</taxon>
        <taxon>Gnathifera</taxon>
        <taxon>Rotifera</taxon>
        <taxon>Eurotatoria</taxon>
        <taxon>Bdelloidea</taxon>
        <taxon>Philodinida</taxon>
        <taxon>Philodinidae</taxon>
        <taxon>Rotaria</taxon>
    </lineage>
</organism>
<dbReference type="EMBL" id="CAJNRG010013734">
    <property type="protein sequence ID" value="CAF2151116.1"/>
    <property type="molecule type" value="Genomic_DNA"/>
</dbReference>
<dbReference type="AlphaFoldDB" id="A0A816Y046"/>
<evidence type="ECO:0000313" key="2">
    <source>
        <dbReference type="Proteomes" id="UP000663887"/>
    </source>
</evidence>
<dbReference type="Proteomes" id="UP000663887">
    <property type="component" value="Unassembled WGS sequence"/>
</dbReference>
<evidence type="ECO:0000313" key="1">
    <source>
        <dbReference type="EMBL" id="CAF2151116.1"/>
    </source>
</evidence>
<sequence>MSDHKCRQLKSIFQRKLFYSNLKHYIPQNDNRCHCRSRKHKHYLHYHIVGDDQQKDVFGDRPCTTDPCRNRHSSNGVAFHGKNYQPQARWVAFNTRDPNAIYIDFHTTMPEAAVSIVLSEFIASKGGLLGKSVYFARSIADTIGKAQNEAIYPVRKDAHRDMNLRNFVQISAWHEDYDTCYMNHEQENKDEYCITNPVKQIISWVVVIDQLKDLKVVRYDLDTEVDSAKCYCI</sequence>